<feature type="domain" description="Putative Flp pilus-assembly TadG-like N-terminal" evidence="2">
    <location>
        <begin position="11"/>
        <end position="57"/>
    </location>
</feature>
<accession>A0A383S1Z9</accession>
<name>A0A383S1Z9_9PSED</name>
<organism evidence="3 4">
    <name type="scientific">Pseudomonas reidholzensis</name>
    <dbReference type="NCBI Taxonomy" id="1785162"/>
    <lineage>
        <taxon>Bacteria</taxon>
        <taxon>Pseudomonadati</taxon>
        <taxon>Pseudomonadota</taxon>
        <taxon>Gammaproteobacteria</taxon>
        <taxon>Pseudomonadales</taxon>
        <taxon>Pseudomonadaceae</taxon>
        <taxon>Pseudomonas</taxon>
    </lineage>
</organism>
<evidence type="ECO:0000313" key="4">
    <source>
        <dbReference type="Proteomes" id="UP000263595"/>
    </source>
</evidence>
<dbReference type="EMBL" id="UNOZ01000037">
    <property type="protein sequence ID" value="SYX92736.1"/>
    <property type="molecule type" value="Genomic_DNA"/>
</dbReference>
<evidence type="ECO:0000256" key="1">
    <source>
        <dbReference type="SAM" id="Phobius"/>
    </source>
</evidence>
<keyword evidence="1" id="KW-0472">Membrane</keyword>
<dbReference type="Pfam" id="PF13400">
    <property type="entry name" value="Tad"/>
    <property type="match status" value="1"/>
</dbReference>
<dbReference type="AlphaFoldDB" id="A0A383S1Z9"/>
<gene>
    <name evidence="3" type="ORF">CCOS865_05028</name>
</gene>
<evidence type="ECO:0000259" key="2">
    <source>
        <dbReference type="Pfam" id="PF13400"/>
    </source>
</evidence>
<feature type="transmembrane region" description="Helical" evidence="1">
    <location>
        <begin position="12"/>
        <end position="32"/>
    </location>
</feature>
<proteinExistence type="predicted"/>
<reference evidence="4" key="1">
    <citation type="submission" date="2018-08" db="EMBL/GenBank/DDBJ databases">
        <authorList>
            <person name="Blom J."/>
        </authorList>
    </citation>
    <scope>NUCLEOTIDE SEQUENCE [LARGE SCALE GENOMIC DNA]</scope>
    <source>
        <strain evidence="4">CCOS 865</strain>
    </source>
</reference>
<dbReference type="InterPro" id="IPR028087">
    <property type="entry name" value="Tad_N"/>
</dbReference>
<keyword evidence="1" id="KW-0812">Transmembrane</keyword>
<protein>
    <recommendedName>
        <fullName evidence="2">Putative Flp pilus-assembly TadG-like N-terminal domain-containing protein</fullName>
    </recommendedName>
</protein>
<dbReference type="RefSeq" id="WP_244216178.1">
    <property type="nucleotide sequence ID" value="NZ_CBCSFL010000068.1"/>
</dbReference>
<evidence type="ECO:0000313" key="3">
    <source>
        <dbReference type="EMBL" id="SYX92736.1"/>
    </source>
</evidence>
<keyword evidence="1" id="KW-1133">Transmembrane helix</keyword>
<dbReference type="Proteomes" id="UP000263595">
    <property type="component" value="Unassembled WGS sequence"/>
</dbReference>
<sequence>MVTRSAVRQRGAIGLMAAITLGLALLFMLLVVDSGRLYLEQRKLQRIADMAALEAAGQYAVCTGTGPQATAIARTAATRNGHLPGDPLQASCGYMQTGANSTRAFTSDNARNEVIKVDVRHTVATSVAAGVFALVQNGNLPLTTTLHASAAAALPLPPQAMLRIRTTLASVNTQQSVLLDALLGALGSSTKLELLGWQGIASADINLLKYLDQLAIDLGVKVGDYDKVLSADATISKLLDAAVKVLQQSGAFADAATSLGKLSLGTANGTVLHLGELLDIQNGTAQAGLDTSIQLLQLVQGVIQLAASESAATADLPISVLGLVNGRVRIKVIEPQQISAVGDPSKDTLEVHTAQIRAMISLDLPLLTLLGNLLNDVLALAAPLTNIVNNLLSLNLGATLNSVVCLLGVPCDVISIKLLDTQVRIDIGLEAAEATTRLDPAASDTFSCSPKSIKALTRKSAVKLAVGKFDSPDAFFTQGTTAVKAVPLIDIGTQRCSKLLGLGGSTSCAARIPYAAGGIGIRVDSKVLGSGPVDLGLLFNGTSAPPNIGLPAAYLPMADTLVVSSLGDTLMGVHLEAYKPTVNSGLGQIMVLTAGLLDIVKNTLQPIIKGLLSNLLDPLINTLLKVLGIDLNNAEVGANLTCSGSRAQLIM</sequence>
<keyword evidence="4" id="KW-1185">Reference proteome</keyword>